<evidence type="ECO:0000313" key="5">
    <source>
        <dbReference type="EMBL" id="SFK44169.1"/>
    </source>
</evidence>
<dbReference type="AlphaFoldDB" id="A0A1I3ZKV6"/>
<dbReference type="EMBL" id="FORX01000025">
    <property type="protein sequence ID" value="SFK44169.1"/>
    <property type="molecule type" value="Genomic_DNA"/>
</dbReference>
<dbReference type="OrthoDB" id="1778624at2"/>
<feature type="binding site" evidence="4">
    <location>
        <position position="131"/>
    </location>
    <ligand>
        <name>D-ribulose 5-phosphate</name>
        <dbReference type="ChEBI" id="CHEBI:58121"/>
    </ligand>
</feature>
<evidence type="ECO:0000256" key="3">
    <source>
        <dbReference type="PIRSR" id="PIRSR005384-1"/>
    </source>
</evidence>
<proteinExistence type="inferred from homology"/>
<reference evidence="6" key="1">
    <citation type="submission" date="2016-10" db="EMBL/GenBank/DDBJ databases">
        <authorList>
            <person name="Varghese N."/>
            <person name="Submissions S."/>
        </authorList>
    </citation>
    <scope>NUCLEOTIDE SEQUENCE [LARGE SCALE GENOMIC DNA]</scope>
    <source>
        <strain evidence="6">DSM 5918</strain>
    </source>
</reference>
<evidence type="ECO:0000256" key="2">
    <source>
        <dbReference type="ARBA" id="ARBA00023235"/>
    </source>
</evidence>
<keyword evidence="2 5" id="KW-0413">Isomerase</keyword>
<dbReference type="InterPro" id="IPR036569">
    <property type="entry name" value="RpiB_LacA_LacB_sf"/>
</dbReference>
<dbReference type="Pfam" id="PF02502">
    <property type="entry name" value="LacAB_rpiB"/>
    <property type="match status" value="1"/>
</dbReference>
<organism evidence="5 6">
    <name type="scientific">Desulfomicrobium apsheronum</name>
    <dbReference type="NCBI Taxonomy" id="52560"/>
    <lineage>
        <taxon>Bacteria</taxon>
        <taxon>Pseudomonadati</taxon>
        <taxon>Thermodesulfobacteriota</taxon>
        <taxon>Desulfovibrionia</taxon>
        <taxon>Desulfovibrionales</taxon>
        <taxon>Desulfomicrobiaceae</taxon>
        <taxon>Desulfomicrobium</taxon>
    </lineage>
</organism>
<dbReference type="NCBIfam" id="TIGR00689">
    <property type="entry name" value="rpiB_lacA_lacB"/>
    <property type="match status" value="1"/>
</dbReference>
<evidence type="ECO:0000256" key="4">
    <source>
        <dbReference type="PIRSR" id="PIRSR005384-2"/>
    </source>
</evidence>
<feature type="binding site" evidence="4">
    <location>
        <begin position="65"/>
        <end position="69"/>
    </location>
    <ligand>
        <name>D-ribulose 5-phosphate</name>
        <dbReference type="ChEBI" id="CHEBI:58121"/>
    </ligand>
</feature>
<keyword evidence="6" id="KW-1185">Reference proteome</keyword>
<dbReference type="Gene3D" id="3.40.1400.10">
    <property type="entry name" value="Sugar-phosphate isomerase, RpiB/LacA/LacB"/>
    <property type="match status" value="1"/>
</dbReference>
<dbReference type="InterPro" id="IPR004785">
    <property type="entry name" value="RpiB"/>
</dbReference>
<dbReference type="GO" id="GO:0005975">
    <property type="term" value="P:carbohydrate metabolic process"/>
    <property type="evidence" value="ECO:0007669"/>
    <property type="project" value="InterPro"/>
</dbReference>
<dbReference type="InterPro" id="IPR003500">
    <property type="entry name" value="RpiB_LacA_LacB"/>
</dbReference>
<comment type="similarity">
    <text evidence="1">Belongs to the LacAB/RpiB family.</text>
</comment>
<evidence type="ECO:0000313" key="6">
    <source>
        <dbReference type="Proteomes" id="UP000198635"/>
    </source>
</evidence>
<dbReference type="STRING" id="52560.SAMN04488082_1257"/>
<sequence>MRTIVFGSDHAGLGLKNILMEHLAGRFKTIDVGTHSLESCDYPNIAGKLAEEVLNLEATGILICGSGIGVSITANRFEGIRAALCANEYMARMSRMHNDANVLCMGERIIGVDLAKAIADAFLGTEFEGGRHQRRVDLIDRQTPAHKQS</sequence>
<name>A0A1I3ZKV6_9BACT</name>
<feature type="binding site" evidence="4">
    <location>
        <position position="135"/>
    </location>
    <ligand>
        <name>D-ribulose 5-phosphate</name>
        <dbReference type="ChEBI" id="CHEBI:58121"/>
    </ligand>
</feature>
<gene>
    <name evidence="5" type="ORF">SAMN04488082_1257</name>
</gene>
<protein>
    <submittedName>
        <fullName evidence="5">Ribose-5-phosphate isomerase</fullName>
    </submittedName>
</protein>
<feature type="binding site" evidence="4">
    <location>
        <position position="108"/>
    </location>
    <ligand>
        <name>D-ribulose 5-phosphate</name>
        <dbReference type="ChEBI" id="CHEBI:58121"/>
    </ligand>
</feature>
<dbReference type="GO" id="GO:0016861">
    <property type="term" value="F:intramolecular oxidoreductase activity, interconverting aldoses and ketoses"/>
    <property type="evidence" value="ECO:0007669"/>
    <property type="project" value="UniProtKB-ARBA"/>
</dbReference>
<dbReference type="SUPFAM" id="SSF89623">
    <property type="entry name" value="Ribose/Galactose isomerase RpiB/AlsB"/>
    <property type="match status" value="1"/>
</dbReference>
<dbReference type="PANTHER" id="PTHR30345:SF0">
    <property type="entry name" value="DNA DAMAGE-REPAIR_TOLERATION PROTEIN DRT102"/>
    <property type="match status" value="1"/>
</dbReference>
<feature type="active site" description="Proton acceptor" evidence="3">
    <location>
        <position position="64"/>
    </location>
</feature>
<evidence type="ECO:0000256" key="1">
    <source>
        <dbReference type="ARBA" id="ARBA00008754"/>
    </source>
</evidence>
<dbReference type="PIRSF" id="PIRSF005384">
    <property type="entry name" value="RpiB_LacA_B"/>
    <property type="match status" value="1"/>
</dbReference>
<feature type="binding site" evidence="4">
    <location>
        <position position="98"/>
    </location>
    <ligand>
        <name>D-ribulose 5-phosphate</name>
        <dbReference type="ChEBI" id="CHEBI:58121"/>
    </ligand>
</feature>
<feature type="binding site" evidence="4">
    <location>
        <begin position="9"/>
        <end position="10"/>
    </location>
    <ligand>
        <name>D-ribulose 5-phosphate</name>
        <dbReference type="ChEBI" id="CHEBI:58121"/>
    </ligand>
</feature>
<dbReference type="NCBIfam" id="TIGR01120">
    <property type="entry name" value="rpiB"/>
    <property type="match status" value="1"/>
</dbReference>
<feature type="active site" description="Proton donor" evidence="3">
    <location>
        <position position="97"/>
    </location>
</feature>
<accession>A0A1I3ZKV6</accession>
<dbReference type="NCBIfam" id="NF004051">
    <property type="entry name" value="PRK05571.1"/>
    <property type="match status" value="1"/>
</dbReference>
<dbReference type="RefSeq" id="WP_092378994.1">
    <property type="nucleotide sequence ID" value="NZ_FORX01000025.1"/>
</dbReference>
<dbReference type="PANTHER" id="PTHR30345">
    <property type="entry name" value="RIBOSE-5-PHOSPHATE ISOMERASE B"/>
    <property type="match status" value="1"/>
</dbReference>
<dbReference type="Proteomes" id="UP000198635">
    <property type="component" value="Unassembled WGS sequence"/>
</dbReference>